<comment type="PTM">
    <text evidence="9">Transiently phosphorylated on a His residue during the reaction cycle. Phosphorylation strongly increases the affinity for substrates and increases the rate of nicotinate D-ribonucleotide production. Dephosphorylation regenerates the low-affinity form of the enzyme, leading to product release.</text>
</comment>
<feature type="domain" description="Nicotinate phosphoribosyltransferase N-terminal" evidence="11">
    <location>
        <begin position="14"/>
        <end position="134"/>
    </location>
</feature>
<dbReference type="GO" id="GO:0047280">
    <property type="term" value="F:nicotinamide phosphoribosyltransferase activity"/>
    <property type="evidence" value="ECO:0007669"/>
    <property type="project" value="UniProtKB-ARBA"/>
</dbReference>
<feature type="domain" description="Nicotinate/nicotinamide phosphoribosyltransferase" evidence="10">
    <location>
        <begin position="156"/>
        <end position="347"/>
    </location>
</feature>
<comment type="function">
    <text evidence="9">Catalyzes the first step in the biosynthesis of NAD from nicotinic acid, the ATP-dependent synthesis of beta-nicotinate D-ribonucleotide from nicotinate and 5-phospho-D-ribose 1-phosphate.</text>
</comment>
<dbReference type="Pfam" id="PF17956">
    <property type="entry name" value="NAPRTase_C"/>
    <property type="match status" value="1"/>
</dbReference>
<dbReference type="NCBIfam" id="NF006696">
    <property type="entry name" value="PRK09243.1-3"/>
    <property type="match status" value="1"/>
</dbReference>
<dbReference type="InterPro" id="IPR006405">
    <property type="entry name" value="Nic_PRibTrfase_pncB"/>
</dbReference>
<dbReference type="InterPro" id="IPR007229">
    <property type="entry name" value="Nic_PRibTrfase-Fam"/>
</dbReference>
<keyword evidence="13" id="KW-0328">Glycosyltransferase</keyword>
<evidence type="ECO:0000256" key="8">
    <source>
        <dbReference type="ARBA" id="ARBA00048668"/>
    </source>
</evidence>
<evidence type="ECO:0000256" key="2">
    <source>
        <dbReference type="ARBA" id="ARBA00010897"/>
    </source>
</evidence>
<evidence type="ECO:0000256" key="3">
    <source>
        <dbReference type="ARBA" id="ARBA00013236"/>
    </source>
</evidence>
<dbReference type="PIRSF" id="PIRSF000484">
    <property type="entry name" value="NAPRT"/>
    <property type="match status" value="1"/>
</dbReference>
<dbReference type="SUPFAM" id="SSF51690">
    <property type="entry name" value="Nicotinate/Quinolinate PRTase C-terminal domain-like"/>
    <property type="match status" value="1"/>
</dbReference>
<name>C0QPY1_PERMH</name>
<dbReference type="eggNOG" id="COG1488">
    <property type="taxonomic scope" value="Bacteria"/>
</dbReference>
<dbReference type="Proteomes" id="UP000001366">
    <property type="component" value="Chromosome"/>
</dbReference>
<dbReference type="GO" id="GO:0004516">
    <property type="term" value="F:nicotinate phosphoribosyltransferase activity"/>
    <property type="evidence" value="ECO:0007669"/>
    <property type="project" value="UniProtKB-UniRule"/>
</dbReference>
<dbReference type="HOGENOM" id="CLU_025154_3_1_0"/>
<dbReference type="InterPro" id="IPR036068">
    <property type="entry name" value="Nicotinate_pribotase-like_C"/>
</dbReference>
<protein>
    <recommendedName>
        <fullName evidence="3 9">Nicotinate phosphoribosyltransferase</fullName>
        <ecNumber evidence="3 9">6.3.4.21</ecNumber>
    </recommendedName>
</protein>
<evidence type="ECO:0000256" key="6">
    <source>
        <dbReference type="ARBA" id="ARBA00022642"/>
    </source>
</evidence>
<dbReference type="PANTHER" id="PTHR11098">
    <property type="entry name" value="NICOTINATE PHOSPHORIBOSYLTRANSFERASE"/>
    <property type="match status" value="1"/>
</dbReference>
<dbReference type="KEGG" id="pmx:PERMA_0940"/>
<comment type="pathway">
    <text evidence="1 9">Cofactor biosynthesis; NAD(+) biosynthesis; nicotinate D-ribonucleotide from nicotinate: step 1/1.</text>
</comment>
<dbReference type="FunFam" id="3.20.20.70:FF:000076">
    <property type="entry name" value="Nicotinate phosphoribosyltransferase"/>
    <property type="match status" value="1"/>
</dbReference>
<comment type="similarity">
    <text evidence="2 9">Belongs to the NAPRTase family.</text>
</comment>
<evidence type="ECO:0000256" key="9">
    <source>
        <dbReference type="RuleBase" id="RU365100"/>
    </source>
</evidence>
<dbReference type="Pfam" id="PF17767">
    <property type="entry name" value="NAPRTase_N"/>
    <property type="match status" value="1"/>
</dbReference>
<dbReference type="InterPro" id="IPR040727">
    <property type="entry name" value="NAPRTase_N"/>
</dbReference>
<dbReference type="InterPro" id="IPR013785">
    <property type="entry name" value="Aldolase_TIM"/>
</dbReference>
<evidence type="ECO:0000313" key="14">
    <source>
        <dbReference type="Proteomes" id="UP000001366"/>
    </source>
</evidence>
<dbReference type="GO" id="GO:0005829">
    <property type="term" value="C:cytosol"/>
    <property type="evidence" value="ECO:0007669"/>
    <property type="project" value="TreeGrafter"/>
</dbReference>
<evidence type="ECO:0000256" key="1">
    <source>
        <dbReference type="ARBA" id="ARBA00004952"/>
    </source>
</evidence>
<dbReference type="GO" id="GO:0034355">
    <property type="term" value="P:NAD+ biosynthetic process via the salvage pathway"/>
    <property type="evidence" value="ECO:0007669"/>
    <property type="project" value="TreeGrafter"/>
</dbReference>
<evidence type="ECO:0000256" key="5">
    <source>
        <dbReference type="ARBA" id="ARBA00022598"/>
    </source>
</evidence>
<evidence type="ECO:0000256" key="4">
    <source>
        <dbReference type="ARBA" id="ARBA00022553"/>
    </source>
</evidence>
<dbReference type="RefSeq" id="WP_012675966.1">
    <property type="nucleotide sequence ID" value="NC_012440.1"/>
</dbReference>
<proteinExistence type="inferred from homology"/>
<keyword evidence="6 9" id="KW-0662">Pyridine nucleotide biosynthesis</keyword>
<dbReference type="NCBIfam" id="NF009131">
    <property type="entry name" value="PRK12484.1"/>
    <property type="match status" value="1"/>
</dbReference>
<dbReference type="Pfam" id="PF04095">
    <property type="entry name" value="NAPRTase"/>
    <property type="match status" value="1"/>
</dbReference>
<dbReference type="Gene3D" id="3.20.20.70">
    <property type="entry name" value="Aldolase class I"/>
    <property type="match status" value="1"/>
</dbReference>
<evidence type="ECO:0000259" key="10">
    <source>
        <dbReference type="Pfam" id="PF04095"/>
    </source>
</evidence>
<dbReference type="OrthoDB" id="9770610at2"/>
<evidence type="ECO:0000256" key="7">
    <source>
        <dbReference type="ARBA" id="ARBA00022679"/>
    </source>
</evidence>
<keyword evidence="5 9" id="KW-0436">Ligase</keyword>
<comment type="catalytic activity">
    <reaction evidence="8 9">
        <text>5-phospho-alpha-D-ribose 1-diphosphate + nicotinate + ATP + H2O = nicotinate beta-D-ribonucleotide + ADP + phosphate + diphosphate</text>
        <dbReference type="Rhea" id="RHEA:36163"/>
        <dbReference type="ChEBI" id="CHEBI:15377"/>
        <dbReference type="ChEBI" id="CHEBI:30616"/>
        <dbReference type="ChEBI" id="CHEBI:32544"/>
        <dbReference type="ChEBI" id="CHEBI:33019"/>
        <dbReference type="ChEBI" id="CHEBI:43474"/>
        <dbReference type="ChEBI" id="CHEBI:57502"/>
        <dbReference type="ChEBI" id="CHEBI:58017"/>
        <dbReference type="ChEBI" id="CHEBI:456216"/>
        <dbReference type="EC" id="6.3.4.21"/>
    </reaction>
</comment>
<dbReference type="NCBIfam" id="TIGR01513">
    <property type="entry name" value="NAPRTase_put"/>
    <property type="match status" value="1"/>
</dbReference>
<dbReference type="SUPFAM" id="SSF54675">
    <property type="entry name" value="Nicotinate/Quinolinate PRTase N-terminal domain-like"/>
    <property type="match status" value="1"/>
</dbReference>
<dbReference type="UniPathway" id="UPA00253">
    <property type="reaction ID" value="UER00457"/>
</dbReference>
<dbReference type="EMBL" id="CP001230">
    <property type="protein sequence ID" value="ACO03727.1"/>
    <property type="molecule type" value="Genomic_DNA"/>
</dbReference>
<gene>
    <name evidence="13" type="primary">pncB</name>
    <name evidence="13" type="ordered locus">PERMA_0940</name>
</gene>
<evidence type="ECO:0000313" key="13">
    <source>
        <dbReference type="EMBL" id="ACO03727.1"/>
    </source>
</evidence>
<feature type="domain" description="Nicotinate phosphoribosyltransferase C-terminal" evidence="12">
    <location>
        <begin position="381"/>
        <end position="421"/>
    </location>
</feature>
<reference evidence="13 14" key="1">
    <citation type="journal article" date="2009" name="J. Bacteriol.">
        <title>Complete and draft genome sequences of six members of the Aquificales.</title>
        <authorList>
            <person name="Reysenbach A.L."/>
            <person name="Hamamura N."/>
            <person name="Podar M."/>
            <person name="Griffiths E."/>
            <person name="Ferreira S."/>
            <person name="Hochstein R."/>
            <person name="Heidelberg J."/>
            <person name="Johnson J."/>
            <person name="Mead D."/>
            <person name="Pohorille A."/>
            <person name="Sarmiento M."/>
            <person name="Schweighofer K."/>
            <person name="Seshadri R."/>
            <person name="Voytek M.A."/>
        </authorList>
    </citation>
    <scope>NUCLEOTIDE SEQUENCE [LARGE SCALE GENOMIC DNA]</scope>
    <source>
        <strain evidence="14">DSM 14350 / EX-H1</strain>
    </source>
</reference>
<sequence>MRFGFVNEDNMSILTDLYELTMAQVYFKDGMNKTAIFDFYTRPVENRSYLLNAGLEQLIYYLLNIRFTDEDIDYLRSTGKFDEDFLSYLKNFRFTGNLYAIDEGEIIFPNEPVVQVEAPLIEAQIVETFLINTLQLPILVATKAMRSYSVARGTILVDFGLRRSHGTDAGMKAARASYIGGFAGTSNVLAGKEYGIPIFGTMAHSFILAYGDEKKAFQAFAKVYPENAVLLVDTFDTVKGVENAVKAMKEMGMERFKGVRLDSGDLLKLSVEARKILDSNGYKDAIIIASGGINEYKIKDLLDRGAPIDGWGVGTELVVSADLPYLDCAYKLVEYDGRPVMKLSKKKVTLPYKKQIYRFYEDGKIKYDLITAYDEEVKGGRPLLKKYIENGELVADLPSLSKIREKAIQNFETLPDEMKDINSTVHHLPHVSSKIKETVERIIKKIKGEI</sequence>
<evidence type="ECO:0000259" key="12">
    <source>
        <dbReference type="Pfam" id="PF17956"/>
    </source>
</evidence>
<keyword evidence="4" id="KW-0597">Phosphoprotein</keyword>
<accession>C0QPY1</accession>
<evidence type="ECO:0000259" key="11">
    <source>
        <dbReference type="Pfam" id="PF17767"/>
    </source>
</evidence>
<dbReference type="EC" id="6.3.4.21" evidence="3 9"/>
<organism evidence="13 14">
    <name type="scientific">Persephonella marina (strain DSM 14350 / EX-H1)</name>
    <dbReference type="NCBI Taxonomy" id="123214"/>
    <lineage>
        <taxon>Bacteria</taxon>
        <taxon>Pseudomonadati</taxon>
        <taxon>Aquificota</taxon>
        <taxon>Aquificia</taxon>
        <taxon>Aquificales</taxon>
        <taxon>Hydrogenothermaceae</taxon>
        <taxon>Persephonella</taxon>
    </lineage>
</organism>
<dbReference type="STRING" id="123214.PERMA_0940"/>
<keyword evidence="14" id="KW-1185">Reference proteome</keyword>
<dbReference type="InterPro" id="IPR041619">
    <property type="entry name" value="NAPRTase_C"/>
</dbReference>
<dbReference type="Gene3D" id="3.20.140.10">
    <property type="entry name" value="nicotinate phosphoribosyltransferase"/>
    <property type="match status" value="2"/>
</dbReference>
<dbReference type="CDD" id="cd01570">
    <property type="entry name" value="NAPRTase_A"/>
    <property type="match status" value="1"/>
</dbReference>
<dbReference type="PaxDb" id="123214-PERMA_0940"/>
<dbReference type="AlphaFoldDB" id="C0QPY1"/>
<keyword evidence="7 9" id="KW-0808">Transferase</keyword>
<dbReference type="InterPro" id="IPR041525">
    <property type="entry name" value="N/Namide_PRibTrfase"/>
</dbReference>
<dbReference type="PANTHER" id="PTHR11098:SF1">
    <property type="entry name" value="NICOTINATE PHOSPHORIBOSYLTRANSFERASE"/>
    <property type="match status" value="1"/>
</dbReference>